<dbReference type="EMBL" id="LN681225">
    <property type="protein sequence ID" value="CEK09132.1"/>
    <property type="molecule type" value="Genomic_DNA"/>
</dbReference>
<dbReference type="HOGENOM" id="CLU_2991150_0_0_6"/>
<proteinExistence type="predicted"/>
<dbReference type="KEGG" id="lha:LHA_0005"/>
<dbReference type="AlphaFoldDB" id="A0A0A8UQ15"/>
<sequence>MKEFDVCFVRNISKIRGYFLYDMTTSEIKEEYIIYSIAYKINNCTIVQIIAIGLAVG</sequence>
<protein>
    <submittedName>
        <fullName evidence="1">Uncharacterized protein</fullName>
    </submittedName>
</protein>
<keyword evidence="2" id="KW-1185">Reference proteome</keyword>
<evidence type="ECO:0000313" key="1">
    <source>
        <dbReference type="EMBL" id="CEK09132.1"/>
    </source>
</evidence>
<accession>A0A0A8UQ15</accession>
<evidence type="ECO:0000313" key="2">
    <source>
        <dbReference type="Proteomes" id="UP000032803"/>
    </source>
</evidence>
<dbReference type="Proteomes" id="UP000032803">
    <property type="component" value="Chromosome I"/>
</dbReference>
<gene>
    <name evidence="1" type="ORF">LHA_0005</name>
</gene>
<reference evidence="2" key="1">
    <citation type="submission" date="2014-09" db="EMBL/GenBank/DDBJ databases">
        <authorList>
            <person name="Gomez-Valero L."/>
        </authorList>
    </citation>
    <scope>NUCLEOTIDE SEQUENCE [LARGE SCALE GENOMIC DNA]</scope>
    <source>
        <strain evidence="2">ATCC35250</strain>
    </source>
</reference>
<name>A0A0A8UQ15_LEGHA</name>
<organism evidence="1 2">
    <name type="scientific">Legionella hackeliae</name>
    <dbReference type="NCBI Taxonomy" id="449"/>
    <lineage>
        <taxon>Bacteria</taxon>
        <taxon>Pseudomonadati</taxon>
        <taxon>Pseudomonadota</taxon>
        <taxon>Gammaproteobacteria</taxon>
        <taxon>Legionellales</taxon>
        <taxon>Legionellaceae</taxon>
        <taxon>Legionella</taxon>
    </lineage>
</organism>